<feature type="compositionally biased region" description="Low complexity" evidence="17">
    <location>
        <begin position="1694"/>
        <end position="1704"/>
    </location>
</feature>
<gene>
    <name evidence="20" type="ORF">CVT26_016131</name>
</gene>
<dbReference type="SUPFAM" id="SSF81301">
    <property type="entry name" value="Nucleotidyltransferase"/>
    <property type="match status" value="1"/>
</dbReference>
<dbReference type="SUPFAM" id="SSF56112">
    <property type="entry name" value="Protein kinase-like (PK-like)"/>
    <property type="match status" value="1"/>
</dbReference>
<comment type="cofactor">
    <cofactor evidence="2">
        <name>Mg(2+)</name>
        <dbReference type="ChEBI" id="CHEBI:18420"/>
    </cofactor>
</comment>
<feature type="compositionally biased region" description="Low complexity" evidence="17">
    <location>
        <begin position="477"/>
        <end position="490"/>
    </location>
</feature>
<dbReference type="PROSITE" id="PS00108">
    <property type="entry name" value="PROTEIN_KINASE_ST"/>
    <property type="match status" value="1"/>
</dbReference>
<evidence type="ECO:0000313" key="21">
    <source>
        <dbReference type="Proteomes" id="UP000284706"/>
    </source>
</evidence>
<comment type="catalytic activity">
    <reaction evidence="15">
        <text>L-seryl-[protein] + ATP = O-phospho-L-seryl-[protein] + ADP + H(+)</text>
        <dbReference type="Rhea" id="RHEA:17989"/>
        <dbReference type="Rhea" id="RHEA-COMP:9863"/>
        <dbReference type="Rhea" id="RHEA-COMP:11604"/>
        <dbReference type="ChEBI" id="CHEBI:15378"/>
        <dbReference type="ChEBI" id="CHEBI:29999"/>
        <dbReference type="ChEBI" id="CHEBI:30616"/>
        <dbReference type="ChEBI" id="CHEBI:83421"/>
        <dbReference type="ChEBI" id="CHEBI:456216"/>
        <dbReference type="EC" id="2.7.11.1"/>
    </reaction>
</comment>
<keyword evidence="21" id="KW-1185">Reference proteome</keyword>
<feature type="compositionally biased region" description="Low complexity" evidence="17">
    <location>
        <begin position="955"/>
        <end position="972"/>
    </location>
</feature>
<evidence type="ECO:0000256" key="8">
    <source>
        <dbReference type="ARBA" id="ARBA00022723"/>
    </source>
</evidence>
<feature type="compositionally biased region" description="Polar residues" evidence="17">
    <location>
        <begin position="1586"/>
        <end position="1595"/>
    </location>
</feature>
<feature type="region of interest" description="Disordered" evidence="17">
    <location>
        <begin position="1"/>
        <end position="31"/>
    </location>
</feature>
<keyword evidence="10" id="KW-0418">Kinase</keyword>
<evidence type="ECO:0000259" key="18">
    <source>
        <dbReference type="PROSITE" id="PS50011"/>
    </source>
</evidence>
<feature type="compositionally biased region" description="Low complexity" evidence="17">
    <location>
        <begin position="1666"/>
        <end position="1679"/>
    </location>
</feature>
<feature type="compositionally biased region" description="Low complexity" evidence="17">
    <location>
        <begin position="1357"/>
        <end position="1369"/>
    </location>
</feature>
<dbReference type="InterPro" id="IPR008271">
    <property type="entry name" value="Ser/Thr_kinase_AS"/>
</dbReference>
<dbReference type="InParanoid" id="A0A409XYQ1"/>
<feature type="compositionally biased region" description="Polar residues" evidence="17">
    <location>
        <begin position="1"/>
        <end position="10"/>
    </location>
</feature>
<dbReference type="OrthoDB" id="193931at2759"/>
<dbReference type="GO" id="GO:0003723">
    <property type="term" value="F:RNA binding"/>
    <property type="evidence" value="ECO:0007669"/>
    <property type="project" value="InterPro"/>
</dbReference>
<dbReference type="Gene3D" id="3.30.70.590">
    <property type="entry name" value="Poly(A) polymerase predicted RNA binding domain"/>
    <property type="match status" value="1"/>
</dbReference>
<feature type="compositionally biased region" description="Low complexity" evidence="17">
    <location>
        <begin position="451"/>
        <end position="463"/>
    </location>
</feature>
<keyword evidence="9 16" id="KW-0547">Nucleotide-binding</keyword>
<comment type="subcellular location">
    <subcellularLocation>
        <location evidence="3">Nucleus</location>
    </subcellularLocation>
</comment>
<keyword evidence="11 16" id="KW-0067">ATP-binding</keyword>
<dbReference type="InterPro" id="IPR043519">
    <property type="entry name" value="NT_sf"/>
</dbReference>
<dbReference type="GO" id="GO:0006397">
    <property type="term" value="P:mRNA processing"/>
    <property type="evidence" value="ECO:0007669"/>
    <property type="project" value="UniProtKB-KW"/>
</dbReference>
<evidence type="ECO:0000256" key="3">
    <source>
        <dbReference type="ARBA" id="ARBA00004123"/>
    </source>
</evidence>
<feature type="compositionally biased region" description="Low complexity" evidence="17">
    <location>
        <begin position="908"/>
        <end position="942"/>
    </location>
</feature>
<evidence type="ECO:0000256" key="9">
    <source>
        <dbReference type="ARBA" id="ARBA00022741"/>
    </source>
</evidence>
<dbReference type="Pfam" id="PF04928">
    <property type="entry name" value="PAP_central"/>
    <property type="match status" value="1"/>
</dbReference>
<evidence type="ECO:0000256" key="1">
    <source>
        <dbReference type="ARBA" id="ARBA00001936"/>
    </source>
</evidence>
<dbReference type="SUPFAM" id="SSF55003">
    <property type="entry name" value="PAP/Archaeal CCA-adding enzyme, C-terminal domain"/>
    <property type="match status" value="1"/>
</dbReference>
<feature type="region of interest" description="Disordered" evidence="17">
    <location>
        <begin position="445"/>
        <end position="569"/>
    </location>
</feature>
<evidence type="ECO:0000256" key="11">
    <source>
        <dbReference type="ARBA" id="ARBA00022840"/>
    </source>
</evidence>
<feature type="compositionally biased region" description="Low complexity" evidence="17">
    <location>
        <begin position="1156"/>
        <end position="1167"/>
    </location>
</feature>
<evidence type="ECO:0000256" key="13">
    <source>
        <dbReference type="ARBA" id="ARBA00023242"/>
    </source>
</evidence>
<comment type="similarity">
    <text evidence="4">Belongs to the poly(A) polymerase family.</text>
</comment>
<reference evidence="20 21" key="1">
    <citation type="journal article" date="2018" name="Evol. Lett.">
        <title>Horizontal gene cluster transfer increased hallucinogenic mushroom diversity.</title>
        <authorList>
            <person name="Reynolds H.T."/>
            <person name="Vijayakumar V."/>
            <person name="Gluck-Thaler E."/>
            <person name="Korotkin H.B."/>
            <person name="Matheny P.B."/>
            <person name="Slot J.C."/>
        </authorList>
    </citation>
    <scope>NUCLEOTIDE SEQUENCE [LARGE SCALE GENOMIC DNA]</scope>
    <source>
        <strain evidence="20 21">SRW20</strain>
    </source>
</reference>
<dbReference type="GO" id="GO:0005524">
    <property type="term" value="F:ATP binding"/>
    <property type="evidence" value="ECO:0007669"/>
    <property type="project" value="UniProtKB-UniRule"/>
</dbReference>
<dbReference type="PANTHER" id="PTHR10682:SF10">
    <property type="entry name" value="POLYNUCLEOTIDE ADENYLYLTRANSFERASE"/>
    <property type="match status" value="1"/>
</dbReference>
<feature type="compositionally biased region" description="Basic and acidic residues" evidence="17">
    <location>
        <begin position="1304"/>
        <end position="1317"/>
    </location>
</feature>
<feature type="compositionally biased region" description="Gly residues" evidence="17">
    <location>
        <begin position="1456"/>
        <end position="1473"/>
    </location>
</feature>
<dbReference type="Pfam" id="PF20750">
    <property type="entry name" value="PAP_NTPase"/>
    <property type="match status" value="1"/>
</dbReference>
<feature type="compositionally biased region" description="Low complexity" evidence="17">
    <location>
        <begin position="1428"/>
        <end position="1438"/>
    </location>
</feature>
<dbReference type="PROSITE" id="PS00107">
    <property type="entry name" value="PROTEIN_KINASE_ATP"/>
    <property type="match status" value="1"/>
</dbReference>
<evidence type="ECO:0000313" key="20">
    <source>
        <dbReference type="EMBL" id="PPQ95908.1"/>
    </source>
</evidence>
<dbReference type="SUPFAM" id="SSF81631">
    <property type="entry name" value="PAP/OAS1 substrate-binding domain"/>
    <property type="match status" value="1"/>
</dbReference>
<feature type="compositionally biased region" description="Polar residues" evidence="17">
    <location>
        <begin position="464"/>
        <end position="476"/>
    </location>
</feature>
<dbReference type="GO" id="GO:0031123">
    <property type="term" value="P:RNA 3'-end processing"/>
    <property type="evidence" value="ECO:0007669"/>
    <property type="project" value="InterPro"/>
</dbReference>
<dbReference type="FunFam" id="1.10.510.10:FF:000636">
    <property type="entry name" value="Non-specific serine/threonine protein kinase"/>
    <property type="match status" value="1"/>
</dbReference>
<feature type="region of interest" description="Disordered" evidence="17">
    <location>
        <begin position="1872"/>
        <end position="1898"/>
    </location>
</feature>
<feature type="compositionally biased region" description="Low complexity" evidence="17">
    <location>
        <begin position="1643"/>
        <end position="1653"/>
    </location>
</feature>
<dbReference type="EMBL" id="NHYE01001406">
    <property type="protein sequence ID" value="PPQ95908.1"/>
    <property type="molecule type" value="Genomic_DNA"/>
</dbReference>
<dbReference type="InterPro" id="IPR048840">
    <property type="entry name" value="PolA_pol_NTPase"/>
</dbReference>
<dbReference type="InterPro" id="IPR000719">
    <property type="entry name" value="Prot_kinase_dom"/>
</dbReference>
<feature type="compositionally biased region" description="Polar residues" evidence="17">
    <location>
        <begin position="973"/>
        <end position="982"/>
    </location>
</feature>
<evidence type="ECO:0000256" key="17">
    <source>
        <dbReference type="SAM" id="MobiDB-lite"/>
    </source>
</evidence>
<feature type="compositionally biased region" description="Low complexity" evidence="17">
    <location>
        <begin position="1940"/>
        <end position="1951"/>
    </location>
</feature>
<dbReference type="FunFam" id="1.10.1410.10:FF:000001">
    <property type="entry name" value="Putative poly(A) polymerase gamma"/>
    <property type="match status" value="1"/>
</dbReference>
<keyword evidence="5" id="KW-0723">Serine/threonine-protein kinase</keyword>
<feature type="compositionally biased region" description="Low complexity" evidence="17">
    <location>
        <begin position="1515"/>
        <end position="1530"/>
    </location>
</feature>
<organism evidence="20 21">
    <name type="scientific">Gymnopilus dilepis</name>
    <dbReference type="NCBI Taxonomy" id="231916"/>
    <lineage>
        <taxon>Eukaryota</taxon>
        <taxon>Fungi</taxon>
        <taxon>Dikarya</taxon>
        <taxon>Basidiomycota</taxon>
        <taxon>Agaricomycotina</taxon>
        <taxon>Agaricomycetes</taxon>
        <taxon>Agaricomycetidae</taxon>
        <taxon>Agaricales</taxon>
        <taxon>Agaricineae</taxon>
        <taxon>Hymenogastraceae</taxon>
        <taxon>Gymnopilus</taxon>
    </lineage>
</organism>
<feature type="compositionally biased region" description="Low complexity" evidence="17">
    <location>
        <begin position="497"/>
        <end position="517"/>
    </location>
</feature>
<feature type="domain" description="KA1" evidence="19">
    <location>
        <begin position="1960"/>
        <end position="2006"/>
    </location>
</feature>
<name>A0A409XYQ1_9AGAR</name>
<feature type="compositionally biased region" description="Low complexity" evidence="17">
    <location>
        <begin position="1180"/>
        <end position="1225"/>
    </location>
</feature>
<feature type="domain" description="Protein kinase" evidence="18">
    <location>
        <begin position="594"/>
        <end position="856"/>
    </location>
</feature>
<dbReference type="Gene3D" id="3.30.310.80">
    <property type="entry name" value="Kinase associated domain 1, KA1"/>
    <property type="match status" value="1"/>
</dbReference>
<comment type="cofactor">
    <cofactor evidence="1">
        <name>Mn(2+)</name>
        <dbReference type="ChEBI" id="CHEBI:29035"/>
    </cofactor>
</comment>
<dbReference type="Gene3D" id="3.30.460.10">
    <property type="entry name" value="Beta Polymerase, domain 2"/>
    <property type="match status" value="1"/>
</dbReference>
<feature type="compositionally biased region" description="Polar residues" evidence="17">
    <location>
        <begin position="1240"/>
        <end position="1252"/>
    </location>
</feature>
<dbReference type="GO" id="GO:0004674">
    <property type="term" value="F:protein serine/threonine kinase activity"/>
    <property type="evidence" value="ECO:0007669"/>
    <property type="project" value="UniProtKB-KW"/>
</dbReference>
<feature type="compositionally biased region" description="Low complexity" evidence="17">
    <location>
        <begin position="1086"/>
        <end position="1117"/>
    </location>
</feature>
<dbReference type="Pfam" id="PF02149">
    <property type="entry name" value="KA1"/>
    <property type="match status" value="1"/>
</dbReference>
<feature type="region of interest" description="Disordered" evidence="17">
    <location>
        <begin position="899"/>
        <end position="1758"/>
    </location>
</feature>
<feature type="compositionally biased region" description="Basic residues" evidence="17">
    <location>
        <begin position="531"/>
        <end position="544"/>
    </location>
</feature>
<dbReference type="InterPro" id="IPR017441">
    <property type="entry name" value="Protein_kinase_ATP_BS"/>
</dbReference>
<feature type="compositionally biased region" description="Low complexity" evidence="17">
    <location>
        <begin position="1727"/>
        <end position="1749"/>
    </location>
</feature>
<feature type="compositionally biased region" description="Pro residues" evidence="17">
    <location>
        <begin position="1928"/>
        <end position="1939"/>
    </location>
</feature>
<keyword evidence="13" id="KW-0539">Nucleus</keyword>
<comment type="catalytic activity">
    <reaction evidence="14">
        <text>L-threonyl-[protein] + ATP = O-phospho-L-threonyl-[protein] + ADP + H(+)</text>
        <dbReference type="Rhea" id="RHEA:46608"/>
        <dbReference type="Rhea" id="RHEA-COMP:11060"/>
        <dbReference type="Rhea" id="RHEA-COMP:11605"/>
        <dbReference type="ChEBI" id="CHEBI:15378"/>
        <dbReference type="ChEBI" id="CHEBI:30013"/>
        <dbReference type="ChEBI" id="CHEBI:30616"/>
        <dbReference type="ChEBI" id="CHEBI:61977"/>
        <dbReference type="ChEBI" id="CHEBI:456216"/>
        <dbReference type="EC" id="2.7.11.1"/>
    </reaction>
</comment>
<evidence type="ECO:0008006" key="22">
    <source>
        <dbReference type="Google" id="ProtNLM"/>
    </source>
</evidence>
<dbReference type="SUPFAM" id="SSF103243">
    <property type="entry name" value="KA1-like"/>
    <property type="match status" value="1"/>
</dbReference>
<dbReference type="SMART" id="SM00220">
    <property type="entry name" value="S_TKc"/>
    <property type="match status" value="1"/>
</dbReference>
<feature type="binding site" evidence="16">
    <location>
        <position position="623"/>
    </location>
    <ligand>
        <name>ATP</name>
        <dbReference type="ChEBI" id="CHEBI:30616"/>
    </ligand>
</feature>
<dbReference type="InterPro" id="IPR001772">
    <property type="entry name" value="KA1_dom"/>
</dbReference>
<evidence type="ECO:0000256" key="15">
    <source>
        <dbReference type="ARBA" id="ARBA00048679"/>
    </source>
</evidence>
<dbReference type="InterPro" id="IPR028375">
    <property type="entry name" value="KA1/Ssp2_C"/>
</dbReference>
<dbReference type="GO" id="GO:1990817">
    <property type="term" value="F:poly(A) RNA polymerase activity"/>
    <property type="evidence" value="ECO:0007669"/>
    <property type="project" value="InterPro"/>
</dbReference>
<feature type="compositionally biased region" description="Polar residues" evidence="17">
    <location>
        <begin position="1380"/>
        <end position="1409"/>
    </location>
</feature>
<dbReference type="Pfam" id="PF04926">
    <property type="entry name" value="PAP_RNA-bind"/>
    <property type="match status" value="1"/>
</dbReference>
<dbReference type="GO" id="GO:0106310">
    <property type="term" value="F:protein serine kinase activity"/>
    <property type="evidence" value="ECO:0007669"/>
    <property type="project" value="RHEA"/>
</dbReference>
<feature type="compositionally biased region" description="Polar residues" evidence="17">
    <location>
        <begin position="1681"/>
        <end position="1693"/>
    </location>
</feature>
<dbReference type="Pfam" id="PF00069">
    <property type="entry name" value="Pkinase"/>
    <property type="match status" value="1"/>
</dbReference>
<evidence type="ECO:0000256" key="10">
    <source>
        <dbReference type="ARBA" id="ARBA00022777"/>
    </source>
</evidence>
<feature type="region of interest" description="Disordered" evidence="17">
    <location>
        <begin position="1843"/>
        <end position="1862"/>
    </location>
</feature>
<dbReference type="Gene3D" id="1.10.1410.10">
    <property type="match status" value="1"/>
</dbReference>
<feature type="compositionally biased region" description="Polar residues" evidence="17">
    <location>
        <begin position="1631"/>
        <end position="1640"/>
    </location>
</feature>
<evidence type="ECO:0000259" key="19">
    <source>
        <dbReference type="PROSITE" id="PS50032"/>
    </source>
</evidence>
<sequence>MSVNTETRSPPSFGVTPPISLAKPTEKDEEMAEKLLKELRQQSAFEIPEEVRTRETAISQVEQLLNEFIKKVGLAQGLPEDALSNIRGKVLTFGSYRLGVHDPGTTIDILCVAPRHVPRYQFFELFEPMLKGMEGVTRITGVPDAYVPIIQADVSGVLLDILFARVDLPTVPSDLSIEDDNLLRNLDERCIRSLNGPRVNDEILRSVPNVEVFRSALRCVRLWAQRRAILSNVHGFLGGVSWAILVARICQLYPNGNIWTIISRFFFVMAQWTWPQPVLLKYITDGPLAVRVWNPRLYPSDRGHRMPVITPSYPAMCSTHNVNSFTQQIITDELKRGRTQIAERIAVGQADCSELFTRTDFFKKYRYYLQIIVSSIDAQLQVQWARTVESRLRQLVMKLEFVDHLGLAHPFIHGFEQTFYCMSEQEMLSVGKGERAEMAPSNSLQIPAIDNNNNNSMNNNISNTGYSNSNANGSTPGSSSRHYNSSHGSSTNAGARPISVAAPTSSSAPPPSASSSSRRQRASHNVVSPSHHGHSHGHSHSPHHGQHDDPSQHANPSIPPTPSAQPYPDVYSHPAAVAYAAAHPRRTIPKFGPYLLLQTLGEGEFGKVKLGLHSQWGEEVAVKLIRRGNVDSSLRMSKVEREIEVLKTLKHPNIVRLYDVIETDKYIGIILEYASGGELFDHILAHRYLRERDAAKLFSQLISGVWYIHQKKIVHRDLKLENLLLDRQRNVIITDFGFANRFEHKADDLMQTSCGSPCYAAPELVISEGLYVGSAVDIWSCGVILYAMLAGYLPFDDDPANPDGDNINLLYKYIVSTPLSFPDYISPEARDLLSMMLVPDPKRRTSLEGVMRHPWLAAYWTGGEGGGGAVGPAGVGRADGQPSAFGKTVDELERMAMDQHRAKREAYQRQMRANAAAAAQASSPSHPAHSQAHAGHQSYHPGQHSHHREQHREQQGYQQHGQAHGQQQQGQSTVAAPSPSRTQSHRPDYAVSQPPPAVRSHSTQPEYLYDSSNADQSLLSSPPRGQGQGYPQGQGQQERGQGQGQATVPNTPTQAQAGGQGQGAGKKVYASPQALGLSDDDPFAGPPSASASASVAPGGLSPAPPSSAAAAGANVSGKGHKSTGSGSGSGGDKFRHTIQVEYDDPSANSRGRRRSSSQGQSKNQGGQPASPPKEKERRGSQSQSQSQQISQNQQQQGGQQQQGQQVPSAYRSPPPSASASASATPTKGGSGARPAELALNGTTASANANGELSASIPPVPQSAPPSAPSSSATGGSGGQGLPPLPTPASEKERDISSTASVSSAKDKESQRDKESQKDTGSMSSVKGGHRKGKSSVDRMGLGKIFGIGSGSTTQQEAGAGDDAATPTTAVSSAEAKANKENTSSSNGKENPAQGQPQAQKKTSRRNTLTVMVEPFSRSIRGATGGGSTKRSTSKSRGGASHTPITSVYPETALGVNGQGGQGGQGVNGQGGQGQQNVNGVETPIANAHARLLNVPLPPVPHTAAVDQPMSVGPPSASASASASTSQEFSSGGEAANSAGLQASTSKAKKVMQWFRSKSKGRESLGVGAGYGGGEREEDGDRERETTPTPTGASASQGQQQGQGGGVLGKYRRGYSASSSTVNQATKDDASAGNSANSNVLNAPPVQVVVTTPTSAVGKPVPPTPTPTTATTHTNVHAAPSASGSRTASVGTVESTAPSSATTPSFVTRFRNSVTLGAASRERRTSSSKHAPSSHAHAHPSSHAPSSYNPHPHPHAPQHPYAQLRIHHGAVDQTTITTRPPPEVMAHVRRVLESMGVEAQMESEYKVRCVRVKRRKEGVVQGGQTQQAPELAVVTMMGSAASGGVDKRGLPLPSPSSFASTGGSMLRGLLMRRQSSQVSSHRGERSEHAANANSSQPSLAFDDESSVLVGEPLPIISTTPSASDASPPSALPSPLSPVPPSSSDSSRLLTPATGPAYGDPSQDAGDEVRFSVELTRIDRLNDTYSLDIRRLKGNLRSYKFLYDTLRE</sequence>
<accession>A0A409XYQ1</accession>
<evidence type="ECO:0000256" key="5">
    <source>
        <dbReference type="ARBA" id="ARBA00022527"/>
    </source>
</evidence>
<keyword evidence="8" id="KW-0479">Metal-binding</keyword>
<dbReference type="InterPro" id="IPR011009">
    <property type="entry name" value="Kinase-like_dom_sf"/>
</dbReference>
<evidence type="ECO:0000256" key="4">
    <source>
        <dbReference type="ARBA" id="ARBA00010912"/>
    </source>
</evidence>
<dbReference type="FunFam" id="3.30.200.20:FF:000003">
    <property type="entry name" value="Non-specific serine/threonine protein kinase"/>
    <property type="match status" value="1"/>
</dbReference>
<dbReference type="CDD" id="cd05402">
    <property type="entry name" value="NT_PAP_TUTase"/>
    <property type="match status" value="1"/>
</dbReference>
<dbReference type="InterPro" id="IPR011068">
    <property type="entry name" value="NuclTrfase_I-like_C"/>
</dbReference>
<feature type="compositionally biased region" description="Low complexity" evidence="17">
    <location>
        <begin position="1916"/>
        <end position="1927"/>
    </location>
</feature>
<dbReference type="STRING" id="231916.A0A409XYQ1"/>
<dbReference type="InterPro" id="IPR007012">
    <property type="entry name" value="PolA_pol_cen_dom"/>
</dbReference>
<keyword evidence="12" id="KW-0460">Magnesium</keyword>
<dbReference type="Gene3D" id="1.10.510.10">
    <property type="entry name" value="Transferase(Phosphotransferase) domain 1"/>
    <property type="match status" value="1"/>
</dbReference>
<evidence type="ECO:0000256" key="12">
    <source>
        <dbReference type="ARBA" id="ARBA00022842"/>
    </source>
</evidence>
<proteinExistence type="inferred from homology"/>
<evidence type="ECO:0000256" key="2">
    <source>
        <dbReference type="ARBA" id="ARBA00001946"/>
    </source>
</evidence>
<feature type="region of interest" description="Disordered" evidence="17">
    <location>
        <begin position="1913"/>
        <end position="1965"/>
    </location>
</feature>
<dbReference type="GO" id="GO:0005634">
    <property type="term" value="C:nucleus"/>
    <property type="evidence" value="ECO:0007669"/>
    <property type="project" value="UniProtKB-SubCell"/>
</dbReference>
<feature type="compositionally biased region" description="Polar residues" evidence="17">
    <location>
        <begin position="1615"/>
        <end position="1624"/>
    </location>
</feature>
<keyword evidence="7" id="KW-0808">Transferase</keyword>
<dbReference type="PROSITE" id="PS50011">
    <property type="entry name" value="PROTEIN_KINASE_DOM"/>
    <property type="match status" value="1"/>
</dbReference>
<dbReference type="PROSITE" id="PS50032">
    <property type="entry name" value="KA1"/>
    <property type="match status" value="1"/>
</dbReference>
<dbReference type="Proteomes" id="UP000284706">
    <property type="component" value="Unassembled WGS sequence"/>
</dbReference>
<evidence type="ECO:0000256" key="6">
    <source>
        <dbReference type="ARBA" id="ARBA00022664"/>
    </source>
</evidence>
<keyword evidence="6" id="KW-0507">mRNA processing</keyword>
<dbReference type="FunFam" id="3.30.460.10:FF:000002">
    <property type="entry name" value="Poly(A) polymerase alpha, putative"/>
    <property type="match status" value="1"/>
</dbReference>
<feature type="compositionally biased region" description="Pro residues" evidence="17">
    <location>
        <begin position="1257"/>
        <end position="1267"/>
    </location>
</feature>
<protein>
    <recommendedName>
        <fullName evidence="22">Polynucleotide adenylyltransferase</fullName>
    </recommendedName>
</protein>
<evidence type="ECO:0000256" key="7">
    <source>
        <dbReference type="ARBA" id="ARBA00022679"/>
    </source>
</evidence>
<evidence type="ECO:0000256" key="16">
    <source>
        <dbReference type="PROSITE-ProRule" id="PRU10141"/>
    </source>
</evidence>
<dbReference type="InterPro" id="IPR007010">
    <property type="entry name" value="PolA_pol_RNA-bd_dom"/>
</dbReference>
<evidence type="ECO:0000256" key="14">
    <source>
        <dbReference type="ARBA" id="ARBA00047899"/>
    </source>
</evidence>
<dbReference type="GO" id="GO:0046872">
    <property type="term" value="F:metal ion binding"/>
    <property type="evidence" value="ECO:0007669"/>
    <property type="project" value="UniProtKB-KW"/>
</dbReference>
<comment type="caution">
    <text evidence="20">The sequence shown here is derived from an EMBL/GenBank/DDBJ whole genome shotgun (WGS) entry which is preliminary data.</text>
</comment>
<feature type="compositionally biased region" description="Polar residues" evidence="17">
    <location>
        <begin position="1000"/>
        <end position="1020"/>
    </location>
</feature>
<dbReference type="PANTHER" id="PTHR10682">
    <property type="entry name" value="POLY A POLYMERASE"/>
    <property type="match status" value="1"/>
</dbReference>